<dbReference type="OrthoDB" id="5243635at2"/>
<sequence length="187" mass="20053">MSAGGNEGAVVIRTATGDDLDGIVRVGHETWRATYEPIAGPEYVQMGLAKWWTADAVIPGIRVGRTLVADDGGTVVGMASYGSQDDELVLWKLYILPDHQGRGIGRSLLDEVVARASQLGHAELHVSYIEGNDQAGRFYERNGFRQAHREAGGSGLPDEIWLVKDLSGGDVALPADGAVAREERGTR</sequence>
<dbReference type="InterPro" id="IPR016181">
    <property type="entry name" value="Acyl_CoA_acyltransferase"/>
</dbReference>
<protein>
    <submittedName>
        <fullName evidence="4">GCN5 family acetyltransferase</fullName>
    </submittedName>
</protein>
<keyword evidence="2" id="KW-0012">Acyltransferase</keyword>
<evidence type="ECO:0000256" key="1">
    <source>
        <dbReference type="ARBA" id="ARBA00022679"/>
    </source>
</evidence>
<dbReference type="Proteomes" id="UP000019494">
    <property type="component" value="Unassembled WGS sequence"/>
</dbReference>
<dbReference type="RefSeq" id="WP_051518310.1">
    <property type="nucleotide sequence ID" value="NZ_AWQS01000041.1"/>
</dbReference>
<evidence type="ECO:0000313" key="4">
    <source>
        <dbReference type="EMBL" id="EWT06582.1"/>
    </source>
</evidence>
<keyword evidence="5" id="KW-1185">Reference proteome</keyword>
<dbReference type="EMBL" id="AWQS01000041">
    <property type="protein sequence ID" value="EWT06582.1"/>
    <property type="molecule type" value="Genomic_DNA"/>
</dbReference>
<dbReference type="PANTHER" id="PTHR43877">
    <property type="entry name" value="AMINOALKYLPHOSPHONATE N-ACETYLTRANSFERASE-RELATED-RELATED"/>
    <property type="match status" value="1"/>
</dbReference>
<feature type="domain" description="N-acetyltransferase" evidence="3">
    <location>
        <begin position="10"/>
        <end position="167"/>
    </location>
</feature>
<evidence type="ECO:0000256" key="2">
    <source>
        <dbReference type="ARBA" id="ARBA00023315"/>
    </source>
</evidence>
<keyword evidence="1 4" id="KW-0808">Transferase</keyword>
<comment type="caution">
    <text evidence="4">The sequence shown here is derived from an EMBL/GenBank/DDBJ whole genome shotgun (WGS) entry which is preliminary data.</text>
</comment>
<organism evidence="4 5">
    <name type="scientific">Intrasporangium chromatireducens Q5-1</name>
    <dbReference type="NCBI Taxonomy" id="584657"/>
    <lineage>
        <taxon>Bacteria</taxon>
        <taxon>Bacillati</taxon>
        <taxon>Actinomycetota</taxon>
        <taxon>Actinomycetes</taxon>
        <taxon>Micrococcales</taxon>
        <taxon>Intrasporangiaceae</taxon>
        <taxon>Intrasporangium</taxon>
    </lineage>
</organism>
<dbReference type="Gene3D" id="3.40.630.30">
    <property type="match status" value="1"/>
</dbReference>
<accession>W9GNE0</accession>
<dbReference type="PROSITE" id="PS51186">
    <property type="entry name" value="GNAT"/>
    <property type="match status" value="1"/>
</dbReference>
<evidence type="ECO:0000313" key="5">
    <source>
        <dbReference type="Proteomes" id="UP000019494"/>
    </source>
</evidence>
<proteinExistence type="predicted"/>
<dbReference type="GO" id="GO:0016747">
    <property type="term" value="F:acyltransferase activity, transferring groups other than amino-acyl groups"/>
    <property type="evidence" value="ECO:0007669"/>
    <property type="project" value="InterPro"/>
</dbReference>
<dbReference type="CDD" id="cd04301">
    <property type="entry name" value="NAT_SF"/>
    <property type="match status" value="1"/>
</dbReference>
<reference evidence="5" key="1">
    <citation type="submission" date="2013-08" db="EMBL/GenBank/DDBJ databases">
        <title>Intrasporangium oryzae NRRL B-24470.</title>
        <authorList>
            <person name="Liu H."/>
            <person name="Wang G."/>
        </authorList>
    </citation>
    <scope>NUCLEOTIDE SEQUENCE [LARGE SCALE GENOMIC DNA]</scope>
    <source>
        <strain evidence="5">Q5-1</strain>
    </source>
</reference>
<gene>
    <name evidence="4" type="ORF">N864_20210</name>
</gene>
<dbReference type="InterPro" id="IPR050832">
    <property type="entry name" value="Bact_Acetyltransf"/>
</dbReference>
<evidence type="ECO:0000259" key="3">
    <source>
        <dbReference type="PROSITE" id="PS51186"/>
    </source>
</evidence>
<dbReference type="Pfam" id="PF13508">
    <property type="entry name" value="Acetyltransf_7"/>
    <property type="match status" value="1"/>
</dbReference>
<dbReference type="SUPFAM" id="SSF55729">
    <property type="entry name" value="Acyl-CoA N-acyltransferases (Nat)"/>
    <property type="match status" value="1"/>
</dbReference>
<name>W9GNE0_9MICO</name>
<dbReference type="AlphaFoldDB" id="W9GNE0"/>
<dbReference type="InterPro" id="IPR000182">
    <property type="entry name" value="GNAT_dom"/>
</dbReference>